<dbReference type="RefSeq" id="WP_217907006.1">
    <property type="nucleotide sequence ID" value="NZ_CP040089.1"/>
</dbReference>
<dbReference type="GO" id="GO:0004029">
    <property type="term" value="F:aldehyde dehydrogenase (NAD+) activity"/>
    <property type="evidence" value="ECO:0007669"/>
    <property type="project" value="TreeGrafter"/>
</dbReference>
<dbReference type="GeneID" id="42365082"/>
<dbReference type="AlphaFoldDB" id="A0A5Q0UG08"/>
<feature type="domain" description="NAD-dependent epimerase/dehydratase" evidence="2">
    <location>
        <begin position="5"/>
        <end position="139"/>
    </location>
</feature>
<name>A0A5Q0UG08_9ARCH</name>
<feature type="region of interest" description="Disordered" evidence="1">
    <location>
        <begin position="156"/>
        <end position="179"/>
    </location>
</feature>
<evidence type="ECO:0000313" key="4">
    <source>
        <dbReference type="Proteomes" id="UP000377803"/>
    </source>
</evidence>
<dbReference type="SUPFAM" id="SSF51735">
    <property type="entry name" value="NAD(P)-binding Rossmann-fold domains"/>
    <property type="match status" value="1"/>
</dbReference>
<dbReference type="Pfam" id="PF01370">
    <property type="entry name" value="Epimerase"/>
    <property type="match status" value="1"/>
</dbReference>
<dbReference type="OrthoDB" id="199183at2157"/>
<accession>A0A5Q0UG08</accession>
<dbReference type="InterPro" id="IPR001509">
    <property type="entry name" value="Epimerase_deHydtase"/>
</dbReference>
<dbReference type="KEGG" id="ncon:LC1Nh_0694"/>
<evidence type="ECO:0000313" key="3">
    <source>
        <dbReference type="EMBL" id="QGA80583.1"/>
    </source>
</evidence>
<dbReference type="GO" id="GO:0005737">
    <property type="term" value="C:cytoplasm"/>
    <property type="evidence" value="ECO:0007669"/>
    <property type="project" value="TreeGrafter"/>
</dbReference>
<gene>
    <name evidence="3" type="ORF">LC1Nh_0694</name>
</gene>
<dbReference type="InterPro" id="IPR051783">
    <property type="entry name" value="NAD(P)-dependent_oxidoreduct"/>
</dbReference>
<organism evidence="3 4">
    <name type="scientific">Candidatus Nanohalobium constans</name>
    <dbReference type="NCBI Taxonomy" id="2565781"/>
    <lineage>
        <taxon>Archaea</taxon>
        <taxon>Candidatus Nanohalarchaeota</taxon>
        <taxon>Candidatus Nanohalobia</taxon>
        <taxon>Candidatus Nanohalobiales</taxon>
        <taxon>Candidatus Nanohalobiaceae</taxon>
        <taxon>Candidatus Nanohalobium</taxon>
    </lineage>
</organism>
<dbReference type="Proteomes" id="UP000377803">
    <property type="component" value="Chromosome"/>
</dbReference>
<dbReference type="Gene3D" id="3.40.50.720">
    <property type="entry name" value="NAD(P)-binding Rossmann-like Domain"/>
    <property type="match status" value="1"/>
</dbReference>
<proteinExistence type="predicted"/>
<dbReference type="InterPro" id="IPR036291">
    <property type="entry name" value="NAD(P)-bd_dom_sf"/>
</dbReference>
<sequence>MNREVLITGGSGTVARAAGKYLTSQGIHVIGVSRSVGEDSDYFTETHKLDLLDKKDLTKLQKILEHVDAVFHLAWNVSKENFNTGEKWEGNMQMFENVMQAAEKAEVPIFINGSSIHAGTGNIPAYTAETSLENTPEPYRSSIDPEDDYDLRKEDPEKLLDPRDNEPDSPYGESKVETERKMREAVKEEEFEIGVSIRIGGVNPEDRDHLEGEPYYSSLYWSHKDLGRTLEHIVKADIEEKKGYHQFYGVSDNKGRIFNIENSFIGR</sequence>
<dbReference type="EMBL" id="CP040089">
    <property type="protein sequence ID" value="QGA80583.1"/>
    <property type="molecule type" value="Genomic_DNA"/>
</dbReference>
<keyword evidence="4" id="KW-1185">Reference proteome</keyword>
<feature type="compositionally biased region" description="Basic and acidic residues" evidence="1">
    <location>
        <begin position="156"/>
        <end position="166"/>
    </location>
</feature>
<feature type="region of interest" description="Disordered" evidence="1">
    <location>
        <begin position="131"/>
        <end position="150"/>
    </location>
</feature>
<dbReference type="PANTHER" id="PTHR48079:SF6">
    <property type="entry name" value="NAD(P)-BINDING DOMAIN-CONTAINING PROTEIN-RELATED"/>
    <property type="match status" value="1"/>
</dbReference>
<dbReference type="PANTHER" id="PTHR48079">
    <property type="entry name" value="PROTEIN YEEZ"/>
    <property type="match status" value="1"/>
</dbReference>
<reference evidence="4" key="1">
    <citation type="submission" date="2019-05" db="EMBL/GenBank/DDBJ databases">
        <title>Candidatus Nanohalobium constans, a novel model system to study the DPANN nano-sized archaea: genomic and physiological characterization of a nanoarchaeon co-cultured with its chitinotrophic host.</title>
        <authorList>
            <person name="La Cono V."/>
            <person name="Arcadi E."/>
            <person name="Crisafi F."/>
            <person name="Denaro R."/>
            <person name="La Spada G."/>
            <person name="Messina E."/>
            <person name="Smedile F."/>
            <person name="Toshchakov S.V."/>
            <person name="Shevchenko M.A."/>
            <person name="Golyshin P.N."/>
            <person name="Golyshina O.V."/>
            <person name="Ferrer M."/>
            <person name="Rohde M."/>
            <person name="Mushegian A."/>
            <person name="Sorokin D.Y."/>
            <person name="Giuliano L."/>
            <person name="Yakimov M.M."/>
        </authorList>
    </citation>
    <scope>NUCLEOTIDE SEQUENCE [LARGE SCALE GENOMIC DNA]</scope>
    <source>
        <strain evidence="4">LC1Nh</strain>
    </source>
</reference>
<protein>
    <submittedName>
        <fullName evidence="3">NAD dependent epimerase/dehydratase</fullName>
    </submittedName>
</protein>
<evidence type="ECO:0000259" key="2">
    <source>
        <dbReference type="Pfam" id="PF01370"/>
    </source>
</evidence>
<evidence type="ECO:0000256" key="1">
    <source>
        <dbReference type="SAM" id="MobiDB-lite"/>
    </source>
</evidence>